<feature type="binding site" evidence="10">
    <location>
        <begin position="28"/>
        <end position="33"/>
    </location>
    <ligand>
        <name>FAD</name>
        <dbReference type="ChEBI" id="CHEBI:57692"/>
    </ligand>
</feature>
<comment type="cofactor">
    <cofactor evidence="1 10">
        <name>FAD</name>
        <dbReference type="ChEBI" id="CHEBI:57692"/>
    </cofactor>
</comment>
<evidence type="ECO:0000313" key="12">
    <source>
        <dbReference type="EMBL" id="CEA04433.1"/>
    </source>
</evidence>
<gene>
    <name evidence="10 12" type="primary">trmFO</name>
    <name evidence="12" type="ORF">BN1050_01960</name>
</gene>
<evidence type="ECO:0000256" key="2">
    <source>
        <dbReference type="ARBA" id="ARBA00022490"/>
    </source>
</evidence>
<dbReference type="InterPro" id="IPR040131">
    <property type="entry name" value="MnmG_N"/>
</dbReference>
<keyword evidence="2 10" id="KW-0963">Cytoplasm</keyword>
<dbReference type="HAMAP" id="MF_01037">
    <property type="entry name" value="TrmFO"/>
    <property type="match status" value="1"/>
</dbReference>
<dbReference type="InterPro" id="IPR036188">
    <property type="entry name" value="FAD/NAD-bd_sf"/>
</dbReference>
<dbReference type="EMBL" id="LN483076">
    <property type="protein sequence ID" value="CEA04433.1"/>
    <property type="molecule type" value="Genomic_DNA"/>
</dbReference>
<reference evidence="12" key="1">
    <citation type="submission" date="2014-07" db="EMBL/GenBank/DDBJ databases">
        <authorList>
            <person name="Urmite Genomes Urmite Genomes"/>
        </authorList>
    </citation>
    <scope>NUCLEOTIDE SEQUENCE</scope>
    <source>
        <strain evidence="12">13S34_air</strain>
    </source>
</reference>
<dbReference type="NCBIfam" id="TIGR00137">
    <property type="entry name" value="gid_trmFO"/>
    <property type="match status" value="1"/>
</dbReference>
<dbReference type="NCBIfam" id="NF003739">
    <property type="entry name" value="PRK05335.1"/>
    <property type="match status" value="1"/>
</dbReference>
<dbReference type="EC" id="2.1.1.74" evidence="10"/>
<dbReference type="InterPro" id="IPR002218">
    <property type="entry name" value="MnmG-rel"/>
</dbReference>
<dbReference type="HOGENOM" id="CLU_033057_1_0_9"/>
<dbReference type="PANTHER" id="PTHR11806:SF2">
    <property type="entry name" value="METHYLENETETRAHYDROFOLATE--TRNA-(URACIL-5-)-METHYLTRANSFERASE TRMFO"/>
    <property type="match status" value="1"/>
</dbReference>
<comment type="subcellular location">
    <subcellularLocation>
        <location evidence="10">Cytoplasm</location>
    </subcellularLocation>
</comment>
<comment type="function">
    <text evidence="10">Catalyzes the folate-dependent formation of 5-methyl-uridine at position 54 (M-5-U54) in all tRNAs.</text>
</comment>
<keyword evidence="9 10" id="KW-0520">NAD</keyword>
<comment type="catalytic activity">
    <reaction evidence="10">
        <text>uridine(54) in tRNA + (6R)-5,10-methylene-5,6,7,8-tetrahydrofolate + NADH + H(+) = 5-methyluridine(54) in tRNA + (6S)-5,6,7,8-tetrahydrofolate + NAD(+)</text>
        <dbReference type="Rhea" id="RHEA:16873"/>
        <dbReference type="Rhea" id="RHEA-COMP:10167"/>
        <dbReference type="Rhea" id="RHEA-COMP:10193"/>
        <dbReference type="ChEBI" id="CHEBI:15378"/>
        <dbReference type="ChEBI" id="CHEBI:15636"/>
        <dbReference type="ChEBI" id="CHEBI:57453"/>
        <dbReference type="ChEBI" id="CHEBI:57540"/>
        <dbReference type="ChEBI" id="CHEBI:57945"/>
        <dbReference type="ChEBI" id="CHEBI:65315"/>
        <dbReference type="ChEBI" id="CHEBI:74447"/>
        <dbReference type="EC" id="2.1.1.74"/>
    </reaction>
</comment>
<sequence length="455" mass="50249">MMSVTTKKHLYNKESVVEKMTQVVNVIGAGLAGSEAAWQLAERGVQVRLYEMRPVKQTPAHHTDKFAELVCSNSLRANGLTNAVGVLKEEMRGMNSVIMQAADKCAVPAGGALAVDRHEFAGYVTEAVKNHPLVEVINEEVTSIPEGVTIIATGPLTSEALAKEIQALTGQDYLYFYDAAAPIIEKDSIDMDKVYLKSRYDKGEAAYLNCPMNKEEFMAFREALIAAEVVPLKEFEKEIYFEGCMPIEVMATRGEKTMLFGPMKPVGLEDPKTGKRPYAVVQLRQDDAAGTLYNIVGFQTHLKWGPQKEIVQMIPGLENVEIVRYGVMHRNTFVNSPEVLEKTYQMRDHKHIFLAGQMTGVEGYVESAGSGLVAGINAARLVKGEELIVFPNETALGSMARYITEAQAKNFQPMNVNFGIFPDLPPGRRSKPERAELHATRALEALKNFKASTTI</sequence>
<evidence type="ECO:0000256" key="1">
    <source>
        <dbReference type="ARBA" id="ARBA00001974"/>
    </source>
</evidence>
<keyword evidence="7 10" id="KW-0274">FAD</keyword>
<keyword evidence="4 10" id="KW-0285">Flavoprotein</keyword>
<keyword evidence="5 10" id="KW-0808">Transferase</keyword>
<proteinExistence type="inferred from homology"/>
<feature type="domain" description="MnmG N-terminal" evidence="11">
    <location>
        <begin position="24"/>
        <end position="386"/>
    </location>
</feature>
<organism evidence="12">
    <name type="scientific">Metalysinibacillus saudimassiliensis</name>
    <dbReference type="NCBI Taxonomy" id="1461583"/>
    <lineage>
        <taxon>Bacteria</taxon>
        <taxon>Bacillati</taxon>
        <taxon>Bacillota</taxon>
        <taxon>Bacilli</taxon>
        <taxon>Bacillales</taxon>
        <taxon>Caryophanaceae</taxon>
        <taxon>Metalysinibacillus</taxon>
    </lineage>
</organism>
<dbReference type="GO" id="GO:0050660">
    <property type="term" value="F:flavin adenine dinucleotide binding"/>
    <property type="evidence" value="ECO:0007669"/>
    <property type="project" value="UniProtKB-UniRule"/>
</dbReference>
<dbReference type="GO" id="GO:0030488">
    <property type="term" value="P:tRNA methylation"/>
    <property type="evidence" value="ECO:0007669"/>
    <property type="project" value="TreeGrafter"/>
</dbReference>
<dbReference type="GO" id="GO:0005829">
    <property type="term" value="C:cytosol"/>
    <property type="evidence" value="ECO:0007669"/>
    <property type="project" value="TreeGrafter"/>
</dbReference>
<dbReference type="Pfam" id="PF01134">
    <property type="entry name" value="GIDA"/>
    <property type="match status" value="1"/>
</dbReference>
<dbReference type="FunFam" id="3.50.50.60:FF:000040">
    <property type="entry name" value="Methylenetetrahydrofolate--tRNA-(uracil-5-)-methyltransferase TrmFO"/>
    <property type="match status" value="1"/>
</dbReference>
<keyword evidence="6 10" id="KW-0819">tRNA processing</keyword>
<dbReference type="InterPro" id="IPR020595">
    <property type="entry name" value="MnmG-rel_CS"/>
</dbReference>
<comment type="catalytic activity">
    <reaction evidence="10">
        <text>uridine(54) in tRNA + (6R)-5,10-methylene-5,6,7,8-tetrahydrofolate + NADPH + H(+) = 5-methyluridine(54) in tRNA + (6S)-5,6,7,8-tetrahydrofolate + NADP(+)</text>
        <dbReference type="Rhea" id="RHEA:62372"/>
        <dbReference type="Rhea" id="RHEA-COMP:10167"/>
        <dbReference type="Rhea" id="RHEA-COMP:10193"/>
        <dbReference type="ChEBI" id="CHEBI:15378"/>
        <dbReference type="ChEBI" id="CHEBI:15636"/>
        <dbReference type="ChEBI" id="CHEBI:57453"/>
        <dbReference type="ChEBI" id="CHEBI:57783"/>
        <dbReference type="ChEBI" id="CHEBI:58349"/>
        <dbReference type="ChEBI" id="CHEBI:65315"/>
        <dbReference type="ChEBI" id="CHEBI:74447"/>
        <dbReference type="EC" id="2.1.1.74"/>
    </reaction>
</comment>
<dbReference type="InterPro" id="IPR004417">
    <property type="entry name" value="TrmFO"/>
</dbReference>
<dbReference type="Gene3D" id="3.50.50.60">
    <property type="entry name" value="FAD/NAD(P)-binding domain"/>
    <property type="match status" value="2"/>
</dbReference>
<dbReference type="GO" id="GO:0047151">
    <property type="term" value="F:tRNA (uracil(54)-C5)-methyltransferase activity, 5,10-methylenetetrahydrofolate-dependent"/>
    <property type="evidence" value="ECO:0007669"/>
    <property type="project" value="UniProtKB-UniRule"/>
</dbReference>
<dbReference type="FunFam" id="3.50.50.60:FF:000035">
    <property type="entry name" value="Methylenetetrahydrofolate--tRNA-(uracil-5-)-methyltransferase TrmFO"/>
    <property type="match status" value="1"/>
</dbReference>
<name>A0A078MAI2_9BACL</name>
<keyword evidence="8 10" id="KW-0521">NADP</keyword>
<comment type="similarity">
    <text evidence="10">Belongs to the MnmG family. TrmFO subfamily.</text>
</comment>
<dbReference type="PANTHER" id="PTHR11806">
    <property type="entry name" value="GLUCOSE INHIBITED DIVISION PROTEIN A"/>
    <property type="match status" value="1"/>
</dbReference>
<dbReference type="PROSITE" id="PS01281">
    <property type="entry name" value="GIDA_2"/>
    <property type="match status" value="1"/>
</dbReference>
<evidence type="ECO:0000256" key="5">
    <source>
        <dbReference type="ARBA" id="ARBA00022679"/>
    </source>
</evidence>
<dbReference type="AlphaFoldDB" id="A0A078MAI2"/>
<evidence type="ECO:0000256" key="8">
    <source>
        <dbReference type="ARBA" id="ARBA00022857"/>
    </source>
</evidence>
<evidence type="ECO:0000256" key="3">
    <source>
        <dbReference type="ARBA" id="ARBA00022603"/>
    </source>
</evidence>
<evidence type="ECO:0000256" key="10">
    <source>
        <dbReference type="HAMAP-Rule" id="MF_01037"/>
    </source>
</evidence>
<dbReference type="PATRIC" id="fig|1461583.4.peg.1883"/>
<dbReference type="SUPFAM" id="SSF51905">
    <property type="entry name" value="FAD/NAD(P)-binding domain"/>
    <property type="match status" value="1"/>
</dbReference>
<evidence type="ECO:0000256" key="9">
    <source>
        <dbReference type="ARBA" id="ARBA00023027"/>
    </source>
</evidence>
<evidence type="ECO:0000259" key="11">
    <source>
        <dbReference type="Pfam" id="PF01134"/>
    </source>
</evidence>
<evidence type="ECO:0000256" key="6">
    <source>
        <dbReference type="ARBA" id="ARBA00022694"/>
    </source>
</evidence>
<protein>
    <recommendedName>
        <fullName evidence="10">Methylenetetrahydrofolate--tRNA-(uracil-5-)-methyltransferase TrmFO</fullName>
        <ecNumber evidence="10">2.1.1.74</ecNumber>
    </recommendedName>
    <alternativeName>
        <fullName evidence="10">Folate-dependent tRNA (uracil-5-)-methyltransferase</fullName>
    </alternativeName>
    <alternativeName>
        <fullName evidence="10">Folate-dependent tRNA(M-5-U54)-methyltransferase</fullName>
    </alternativeName>
</protein>
<dbReference type="GO" id="GO:0002098">
    <property type="term" value="P:tRNA wobble uridine modification"/>
    <property type="evidence" value="ECO:0007669"/>
    <property type="project" value="TreeGrafter"/>
</dbReference>
<evidence type="ECO:0000256" key="4">
    <source>
        <dbReference type="ARBA" id="ARBA00022630"/>
    </source>
</evidence>
<accession>A0A078MAI2</accession>
<keyword evidence="3 10" id="KW-0489">Methyltransferase</keyword>
<evidence type="ECO:0000256" key="7">
    <source>
        <dbReference type="ARBA" id="ARBA00022827"/>
    </source>
</evidence>